<sequence length="458" mass="50087">MATYTLAQTPKLSELLQQLPSKANSIGYVHVPTLIQLSGDSTIVGAMSDNVDEVWFASDLNIGNLKPKWEAGYTISRNQATANTIAKAVDGYVDTVAARDVVFAPSQTYLVPMENNRVGFLRPADRSLLASFLKKGAHQAVPEYLAQQSKQPEQYLSFMLAVDLQDVFSPVALAKRVGELRSLNSLSTADSADVSRILASAQGVSLILGRKSLSDCILSFEFGQSPAKLEPVAKELFHELSEQNGTSIPELLACTVKMEGNTLKLQGGLKAETLGLLLGIFSAGDHVSDITHSKGDDQVALTKDKVSSSKTKDYFDHVNLYIDSIRRYSAQTTGARAQWNNINARKIDAMSVLGVDPDMIQYGSTVAAMMRNDALAIQQINIKAGQTKASQSLNQGFQYDSYGNVGYYNSYNNVNQHRATDAQARGNAYSNYREMLSAIDQLTADLRKTMTQKYNMDF</sequence>
<dbReference type="AlphaFoldDB" id="A0A517NEG0"/>
<keyword evidence="2" id="KW-1185">Reference proteome</keyword>
<dbReference type="Proteomes" id="UP000318538">
    <property type="component" value="Chromosome"/>
</dbReference>
<accession>A0A517NEG0</accession>
<evidence type="ECO:0000313" key="1">
    <source>
        <dbReference type="EMBL" id="QDT05438.1"/>
    </source>
</evidence>
<reference evidence="1 2" key="1">
    <citation type="submission" date="2019-02" db="EMBL/GenBank/DDBJ databases">
        <title>Deep-cultivation of Planctomycetes and their phenomic and genomic characterization uncovers novel biology.</title>
        <authorList>
            <person name="Wiegand S."/>
            <person name="Jogler M."/>
            <person name="Boedeker C."/>
            <person name="Pinto D."/>
            <person name="Vollmers J."/>
            <person name="Rivas-Marin E."/>
            <person name="Kohn T."/>
            <person name="Peeters S.H."/>
            <person name="Heuer A."/>
            <person name="Rast P."/>
            <person name="Oberbeckmann S."/>
            <person name="Bunk B."/>
            <person name="Jeske O."/>
            <person name="Meyerdierks A."/>
            <person name="Storesund J.E."/>
            <person name="Kallscheuer N."/>
            <person name="Luecker S."/>
            <person name="Lage O.M."/>
            <person name="Pohl T."/>
            <person name="Merkel B.J."/>
            <person name="Hornburger P."/>
            <person name="Mueller R.-W."/>
            <person name="Bruemmer F."/>
            <person name="Labrenz M."/>
            <person name="Spormann A.M."/>
            <person name="Op den Camp H."/>
            <person name="Overmann J."/>
            <person name="Amann R."/>
            <person name="Jetten M.S.M."/>
            <person name="Mascher T."/>
            <person name="Medema M.H."/>
            <person name="Devos D.P."/>
            <person name="Kaster A.-K."/>
            <person name="Ovreas L."/>
            <person name="Rohde M."/>
            <person name="Galperin M.Y."/>
            <person name="Jogler C."/>
        </authorList>
    </citation>
    <scope>NUCLEOTIDE SEQUENCE [LARGE SCALE GENOMIC DNA]</scope>
    <source>
        <strain evidence="1 2">K22_7</strain>
    </source>
</reference>
<dbReference type="KEGG" id="rlc:K227x_38380"/>
<evidence type="ECO:0000313" key="2">
    <source>
        <dbReference type="Proteomes" id="UP000318538"/>
    </source>
</evidence>
<dbReference type="EMBL" id="CP036525">
    <property type="protein sequence ID" value="QDT05438.1"/>
    <property type="molecule type" value="Genomic_DNA"/>
</dbReference>
<proteinExistence type="predicted"/>
<gene>
    <name evidence="1" type="ORF">K227x_38380</name>
</gene>
<name>A0A517NEG0_9BACT</name>
<dbReference type="OrthoDB" id="258179at2"/>
<organism evidence="1 2">
    <name type="scientific">Rubripirellula lacrimiformis</name>
    <dbReference type="NCBI Taxonomy" id="1930273"/>
    <lineage>
        <taxon>Bacteria</taxon>
        <taxon>Pseudomonadati</taxon>
        <taxon>Planctomycetota</taxon>
        <taxon>Planctomycetia</taxon>
        <taxon>Pirellulales</taxon>
        <taxon>Pirellulaceae</taxon>
        <taxon>Rubripirellula</taxon>
    </lineage>
</organism>
<protein>
    <submittedName>
        <fullName evidence="1">Uncharacterized protein</fullName>
    </submittedName>
</protein>